<name>A0A0H3LGV8_BORBR</name>
<protein>
    <submittedName>
        <fullName evidence="4">Amino acid deaminase</fullName>
    </submittedName>
</protein>
<dbReference type="RefSeq" id="WP_010925765.1">
    <property type="nucleotide sequence ID" value="NC_002927.3"/>
</dbReference>
<dbReference type="InterPro" id="IPR036188">
    <property type="entry name" value="FAD/NAD-bd_sf"/>
</dbReference>
<dbReference type="HOGENOM" id="CLU_007884_4_3_4"/>
<feature type="domain" description="FAD dependent oxidoreductase" evidence="3">
    <location>
        <begin position="22"/>
        <end position="415"/>
    </location>
</feature>
<dbReference type="Proteomes" id="UP000001027">
    <property type="component" value="Chromosome"/>
</dbReference>
<accession>A0A0H3LGV8</accession>
<evidence type="ECO:0000259" key="3">
    <source>
        <dbReference type="Pfam" id="PF01266"/>
    </source>
</evidence>
<sequence>MQQLKQALLRIDTLHTPPAEVDVAIIGAGAAGVATAHELTRLGVRVAVIEKGWVAAEQSSRNWGWCRTLGRDIRELELARLSVDLWRSVQADTGVDAGFRETGVVFVTDDPSELRTWERWQQAAAARGVPARMLSAREANATHAWGKTPWIGGIRTERDGYAEPARAIPLLARHAMDNGAQVIQQCAVNELLVEGGRVAGVQTERGLVRASQVVVAGGVWSSLFCRKHKLPLPILQVHSSASRSRQFDTGGAAPARATHFSFRHREDGGLTLAKSGRGTMHVVPDLLRYGMKFRSLYRARKANVRLSIGRQFFAQCWDEFRYFHLDRPPYARHRVLDPGPDMALVRSAYEDAGAVFPGMGPDLIDQAWGGVIDNTPDGIPVISDVARMPGLYLCTGFSGHGFSSSLGAGRCLAQWIARGRSDLSLDAFSYARLVDGRRLQPSILY</sequence>
<dbReference type="GO" id="GO:0005886">
    <property type="term" value="C:plasma membrane"/>
    <property type="evidence" value="ECO:0007669"/>
    <property type="project" value="TreeGrafter"/>
</dbReference>
<dbReference type="KEGG" id="bbr:BB0320"/>
<evidence type="ECO:0000256" key="2">
    <source>
        <dbReference type="ARBA" id="ARBA00023002"/>
    </source>
</evidence>
<dbReference type="GO" id="GO:0005737">
    <property type="term" value="C:cytoplasm"/>
    <property type="evidence" value="ECO:0007669"/>
    <property type="project" value="TreeGrafter"/>
</dbReference>
<dbReference type="Gene3D" id="3.50.50.60">
    <property type="entry name" value="FAD/NAD(P)-binding domain"/>
    <property type="match status" value="1"/>
</dbReference>
<dbReference type="AlphaFoldDB" id="A0A0H3LGV8"/>
<evidence type="ECO:0000313" key="5">
    <source>
        <dbReference type="Proteomes" id="UP000001027"/>
    </source>
</evidence>
<evidence type="ECO:0000256" key="1">
    <source>
        <dbReference type="ARBA" id="ARBA00009410"/>
    </source>
</evidence>
<dbReference type="GO" id="GO:0008718">
    <property type="term" value="F:D-amino-acid dehydrogenase activity"/>
    <property type="evidence" value="ECO:0007669"/>
    <property type="project" value="TreeGrafter"/>
</dbReference>
<dbReference type="PANTHER" id="PTHR13847">
    <property type="entry name" value="SARCOSINE DEHYDROGENASE-RELATED"/>
    <property type="match status" value="1"/>
</dbReference>
<dbReference type="PANTHER" id="PTHR13847:SF280">
    <property type="entry name" value="D-AMINO ACID DEHYDROGENASE"/>
    <property type="match status" value="1"/>
</dbReference>
<gene>
    <name evidence="4" type="ordered locus">BB0320</name>
</gene>
<dbReference type="eggNOG" id="COG0665">
    <property type="taxonomic scope" value="Bacteria"/>
</dbReference>
<comment type="similarity">
    <text evidence="1">Belongs to the DadA oxidoreductase family.</text>
</comment>
<evidence type="ECO:0000313" key="4">
    <source>
        <dbReference type="EMBL" id="CAE30818.1"/>
    </source>
</evidence>
<dbReference type="InterPro" id="IPR006076">
    <property type="entry name" value="FAD-dep_OxRdtase"/>
</dbReference>
<dbReference type="EMBL" id="BX640437">
    <property type="protein sequence ID" value="CAE30818.1"/>
    <property type="molecule type" value="Genomic_DNA"/>
</dbReference>
<dbReference type="GO" id="GO:0055130">
    <property type="term" value="P:D-alanine catabolic process"/>
    <property type="evidence" value="ECO:0007669"/>
    <property type="project" value="TreeGrafter"/>
</dbReference>
<proteinExistence type="inferred from homology"/>
<keyword evidence="2" id="KW-0560">Oxidoreductase</keyword>
<dbReference type="SUPFAM" id="SSF51905">
    <property type="entry name" value="FAD/NAD(P)-binding domain"/>
    <property type="match status" value="1"/>
</dbReference>
<reference evidence="5" key="1">
    <citation type="journal article" date="2003" name="Nat. Genet.">
        <title>Comparative analysis of the genome sequences of Bordetella pertussis, Bordetella parapertussis and Bordetella bronchiseptica.</title>
        <authorList>
            <person name="Parkhill J."/>
            <person name="Sebaihia M."/>
            <person name="Preston A."/>
            <person name="Murphy L.D."/>
            <person name="Thomson N.R."/>
            <person name="Harris D.E."/>
            <person name="Holden M.T.G."/>
            <person name="Churcher C.M."/>
            <person name="Bentley S.D."/>
            <person name="Mungall K.L."/>
            <person name="Cerdeno-Tarraga A.-M."/>
            <person name="Temple L."/>
            <person name="James K.D."/>
            <person name="Harris B."/>
            <person name="Quail M.A."/>
            <person name="Achtman M."/>
            <person name="Atkin R."/>
            <person name="Baker S."/>
            <person name="Basham D."/>
            <person name="Bason N."/>
            <person name="Cherevach I."/>
            <person name="Chillingworth T."/>
            <person name="Collins M."/>
            <person name="Cronin A."/>
            <person name="Davis P."/>
            <person name="Doggett J."/>
            <person name="Feltwell T."/>
            <person name="Goble A."/>
            <person name="Hamlin N."/>
            <person name="Hauser H."/>
            <person name="Holroyd S."/>
            <person name="Jagels K."/>
            <person name="Leather S."/>
            <person name="Moule S."/>
            <person name="Norberczak H."/>
            <person name="O'Neil S."/>
            <person name="Ormond D."/>
            <person name="Price C."/>
            <person name="Rabbinowitsch E."/>
            <person name="Rutter S."/>
            <person name="Sanders M."/>
            <person name="Saunders D."/>
            <person name="Seeger K."/>
            <person name="Sharp S."/>
            <person name="Simmonds M."/>
            <person name="Skelton J."/>
            <person name="Squares R."/>
            <person name="Squares S."/>
            <person name="Stevens K."/>
            <person name="Unwin L."/>
            <person name="Whitehead S."/>
            <person name="Barrell B.G."/>
            <person name="Maskell D.J."/>
        </authorList>
    </citation>
    <scope>NUCLEOTIDE SEQUENCE [LARGE SCALE GENOMIC DNA]</scope>
    <source>
        <strain evidence="5">ATCC BAA-588 / NCTC 13252 / RB50</strain>
    </source>
</reference>
<organism evidence="4 5">
    <name type="scientific">Bordetella bronchiseptica (strain ATCC BAA-588 / NCTC 13252 / RB50)</name>
    <name type="common">Alcaligenes bronchisepticus</name>
    <dbReference type="NCBI Taxonomy" id="257310"/>
    <lineage>
        <taxon>Bacteria</taxon>
        <taxon>Pseudomonadati</taxon>
        <taxon>Pseudomonadota</taxon>
        <taxon>Betaproteobacteria</taxon>
        <taxon>Burkholderiales</taxon>
        <taxon>Alcaligenaceae</taxon>
        <taxon>Bordetella</taxon>
    </lineage>
</organism>
<dbReference type="Pfam" id="PF01266">
    <property type="entry name" value="DAO"/>
    <property type="match status" value="1"/>
</dbReference>
<dbReference type="Gene3D" id="3.30.9.10">
    <property type="entry name" value="D-Amino Acid Oxidase, subunit A, domain 2"/>
    <property type="match status" value="1"/>
</dbReference>